<evidence type="ECO:0000259" key="3">
    <source>
        <dbReference type="Pfam" id="PF13309"/>
    </source>
</evidence>
<dbReference type="AlphaFoldDB" id="A0A7Y9IR13"/>
<gene>
    <name evidence="4" type="ORF">FHW18_000703</name>
</gene>
<dbReference type="EMBL" id="JACBYR010000001">
    <property type="protein sequence ID" value="NYE81432.1"/>
    <property type="molecule type" value="Genomic_DNA"/>
</dbReference>
<organism evidence="4 5">
    <name type="scientific">Pigmentiphaga litoralis</name>
    <dbReference type="NCBI Taxonomy" id="516702"/>
    <lineage>
        <taxon>Bacteria</taxon>
        <taxon>Pseudomonadati</taxon>
        <taxon>Pseudomonadota</taxon>
        <taxon>Betaproteobacteria</taxon>
        <taxon>Burkholderiales</taxon>
        <taxon>Alcaligenaceae</taxon>
        <taxon>Pigmentiphaga</taxon>
    </lineage>
</organism>
<protein>
    <submittedName>
        <fullName evidence="4">Putative transcriptional regulator YheO</fullName>
    </submittedName>
</protein>
<evidence type="ECO:0000313" key="4">
    <source>
        <dbReference type="EMBL" id="NYE81432.1"/>
    </source>
</evidence>
<feature type="domain" description="YheO-like" evidence="2">
    <location>
        <begin position="38"/>
        <end position="152"/>
    </location>
</feature>
<dbReference type="InterPro" id="IPR013559">
    <property type="entry name" value="YheO"/>
</dbReference>
<accession>A0A7Y9IR13</accession>
<dbReference type="Proteomes" id="UP000542125">
    <property type="component" value="Unassembled WGS sequence"/>
</dbReference>
<dbReference type="PANTHER" id="PTHR35568:SF1">
    <property type="entry name" value="TRANSCRIPTIONAL REGULATOR DAUR"/>
    <property type="match status" value="1"/>
</dbReference>
<dbReference type="PANTHER" id="PTHR35568">
    <property type="entry name" value="TRANSCRIPTIONAL REGULATOR DAUR"/>
    <property type="match status" value="1"/>
</dbReference>
<feature type="region of interest" description="Disordered" evidence="1">
    <location>
        <begin position="1"/>
        <end position="22"/>
    </location>
</feature>
<comment type="caution">
    <text evidence="4">The sequence shown here is derived from an EMBL/GenBank/DDBJ whole genome shotgun (WGS) entry which is preliminary data.</text>
</comment>
<dbReference type="InterPro" id="IPR039446">
    <property type="entry name" value="DauR-like"/>
</dbReference>
<dbReference type="Pfam" id="PF13309">
    <property type="entry name" value="HTH_22"/>
    <property type="match status" value="1"/>
</dbReference>
<keyword evidence="5" id="KW-1185">Reference proteome</keyword>
<evidence type="ECO:0000313" key="5">
    <source>
        <dbReference type="Proteomes" id="UP000542125"/>
    </source>
</evidence>
<sequence>MSPRTDTPQAVADEPPLATNDPARLAHERAIIRTAITATLPAIGAMVGKFVEVVLHDLERPDASVVYIVNGHVTGRRVGDSLLDGPKDDKAFLAARKELDLVAPQPHSVIVGYPTVSPQGVLLRSATVVFRDASGAPFLALCMNADVSFPQAALSWFAGFLGDDAGAGETAVPAPAPSVPAARDMPQTADLDGLVDSIIRDAIVRHGKPVREMTREEKLDALEVMAGRGVLMVRGGVAKVAQALSVSRYTIYNYLERLRQREGL</sequence>
<name>A0A7Y9IR13_9BURK</name>
<evidence type="ECO:0000259" key="2">
    <source>
        <dbReference type="Pfam" id="PF08348"/>
    </source>
</evidence>
<dbReference type="RefSeq" id="WP_179583459.1">
    <property type="nucleotide sequence ID" value="NZ_JACBYR010000001.1"/>
</dbReference>
<dbReference type="Pfam" id="PF08348">
    <property type="entry name" value="PAS_6"/>
    <property type="match status" value="1"/>
</dbReference>
<proteinExistence type="predicted"/>
<reference evidence="4 5" key="1">
    <citation type="submission" date="2020-07" db="EMBL/GenBank/DDBJ databases">
        <title>Genomic Encyclopedia of Type Strains, Phase IV (KMG-V): Genome sequencing to study the core and pangenomes of soil and plant-associated prokaryotes.</title>
        <authorList>
            <person name="Whitman W."/>
        </authorList>
    </citation>
    <scope>NUCLEOTIDE SEQUENCE [LARGE SCALE GENOMIC DNA]</scope>
    <source>
        <strain evidence="4 5">SAS40</strain>
    </source>
</reference>
<dbReference type="InterPro" id="IPR039445">
    <property type="entry name" value="DauR-like_HTH"/>
</dbReference>
<feature type="domain" description="Transcriptional regulator DauR-like HTH" evidence="3">
    <location>
        <begin position="195"/>
        <end position="255"/>
    </location>
</feature>
<evidence type="ECO:0000256" key="1">
    <source>
        <dbReference type="SAM" id="MobiDB-lite"/>
    </source>
</evidence>